<feature type="chain" id="PRO_5024365016" evidence="1">
    <location>
        <begin position="31"/>
        <end position="168"/>
    </location>
</feature>
<name>Q7G3L8_ORYSJ</name>
<protein>
    <submittedName>
        <fullName evidence="2">Uncharacterized protein</fullName>
    </submittedName>
</protein>
<evidence type="ECO:0000313" key="3">
    <source>
        <dbReference type="Proteomes" id="UP000000763"/>
    </source>
</evidence>
<sequence length="168" mass="18093">MPRQQASLSLPLSFLLLLYLSIFSLYSGQAGFIGGGNVVGAALHDCDRCSDAAPAPGTTSGRDERRRARLRVLKNGRDFTSVAPAAGPMAGGEVLGERQVMRSRASASAGPNDLAITGSAMRPKGWRGVERQQEWWAAVLFNYIPELSWKSDVTIAIMDTTVAHIMDE</sequence>
<dbReference type="EMBL" id="AC091666">
    <property type="protein sequence ID" value="AAN05368.1"/>
    <property type="molecule type" value="Genomic_DNA"/>
</dbReference>
<gene>
    <name evidence="2" type="primary">OSJNBb0078C13.9</name>
</gene>
<feature type="signal peptide" evidence="1">
    <location>
        <begin position="1"/>
        <end position="30"/>
    </location>
</feature>
<evidence type="ECO:0000256" key="1">
    <source>
        <dbReference type="SAM" id="SignalP"/>
    </source>
</evidence>
<reference evidence="3" key="1">
    <citation type="journal article" date="2005" name="Nature">
        <title>The map-based sequence of the rice genome.</title>
        <authorList>
            <consortium name="International rice genome sequencing project (IRGSP)"/>
            <person name="Matsumoto T."/>
            <person name="Wu J."/>
            <person name="Kanamori H."/>
            <person name="Katayose Y."/>
            <person name="Fujisawa M."/>
            <person name="Namiki N."/>
            <person name="Mizuno H."/>
            <person name="Yamamoto K."/>
            <person name="Antonio B.A."/>
            <person name="Baba T."/>
            <person name="Sakata K."/>
            <person name="Nagamura Y."/>
            <person name="Aoki H."/>
            <person name="Arikawa K."/>
            <person name="Arita K."/>
            <person name="Bito T."/>
            <person name="Chiden Y."/>
            <person name="Fujitsuka N."/>
            <person name="Fukunaka R."/>
            <person name="Hamada M."/>
            <person name="Harada C."/>
            <person name="Hayashi A."/>
            <person name="Hijishita S."/>
            <person name="Honda M."/>
            <person name="Hosokawa S."/>
            <person name="Ichikawa Y."/>
            <person name="Idonuma A."/>
            <person name="Iijima M."/>
            <person name="Ikeda M."/>
            <person name="Ikeno M."/>
            <person name="Ito K."/>
            <person name="Ito S."/>
            <person name="Ito T."/>
            <person name="Ito Y."/>
            <person name="Ito Y."/>
            <person name="Iwabuchi A."/>
            <person name="Kamiya K."/>
            <person name="Karasawa W."/>
            <person name="Kurita K."/>
            <person name="Katagiri S."/>
            <person name="Kikuta A."/>
            <person name="Kobayashi H."/>
            <person name="Kobayashi N."/>
            <person name="Machita K."/>
            <person name="Maehara T."/>
            <person name="Masukawa M."/>
            <person name="Mizubayashi T."/>
            <person name="Mukai Y."/>
            <person name="Nagasaki H."/>
            <person name="Nagata Y."/>
            <person name="Naito S."/>
            <person name="Nakashima M."/>
            <person name="Nakama Y."/>
            <person name="Nakamichi Y."/>
            <person name="Nakamura M."/>
            <person name="Meguro A."/>
            <person name="Negishi M."/>
            <person name="Ohta I."/>
            <person name="Ohta T."/>
            <person name="Okamoto M."/>
            <person name="Ono N."/>
            <person name="Saji S."/>
            <person name="Sakaguchi M."/>
            <person name="Sakai K."/>
            <person name="Shibata M."/>
            <person name="Shimokawa T."/>
            <person name="Song J."/>
            <person name="Takazaki Y."/>
            <person name="Terasawa K."/>
            <person name="Tsugane M."/>
            <person name="Tsuji K."/>
            <person name="Ueda S."/>
            <person name="Waki K."/>
            <person name="Yamagata H."/>
            <person name="Yamamoto M."/>
            <person name="Yamamoto S."/>
            <person name="Yamane H."/>
            <person name="Yoshiki S."/>
            <person name="Yoshihara R."/>
            <person name="Yukawa K."/>
            <person name="Zhong H."/>
            <person name="Yano M."/>
            <person name="Yuan Q."/>
            <person name="Ouyang S."/>
            <person name="Liu J."/>
            <person name="Jones K.M."/>
            <person name="Gansberger K."/>
            <person name="Moffat K."/>
            <person name="Hill J."/>
            <person name="Bera J."/>
            <person name="Fadrosh D."/>
            <person name="Jin S."/>
            <person name="Johri S."/>
            <person name="Kim M."/>
            <person name="Overton L."/>
            <person name="Reardon M."/>
            <person name="Tsitrin T."/>
            <person name="Vuong H."/>
            <person name="Weaver B."/>
            <person name="Ciecko A."/>
            <person name="Tallon L."/>
            <person name="Jackson J."/>
            <person name="Pai G."/>
            <person name="Aken S.V."/>
            <person name="Utterback T."/>
            <person name="Reidmuller S."/>
            <person name="Feldblyum T."/>
            <person name="Hsiao J."/>
            <person name="Zismann V."/>
            <person name="Iobst S."/>
            <person name="de Vazeille A.R."/>
            <person name="Buell C.R."/>
            <person name="Ying K."/>
            <person name="Li Y."/>
            <person name="Lu T."/>
            <person name="Huang Y."/>
            <person name="Zhao Q."/>
            <person name="Feng Q."/>
            <person name="Zhang L."/>
            <person name="Zhu J."/>
            <person name="Weng Q."/>
            <person name="Mu J."/>
            <person name="Lu Y."/>
            <person name="Fan D."/>
            <person name="Liu Y."/>
            <person name="Guan J."/>
            <person name="Zhang Y."/>
            <person name="Yu S."/>
            <person name="Liu X."/>
            <person name="Zhang Y."/>
            <person name="Hong G."/>
            <person name="Han B."/>
            <person name="Choisne N."/>
            <person name="Demange N."/>
            <person name="Orjeda G."/>
            <person name="Samain S."/>
            <person name="Cattolico L."/>
            <person name="Pelletier E."/>
            <person name="Couloux A."/>
            <person name="Segurens B."/>
            <person name="Wincker P."/>
            <person name="D'Hont A."/>
            <person name="Scarpelli C."/>
            <person name="Weissenbach J."/>
            <person name="Salanoubat M."/>
            <person name="Quetier F."/>
            <person name="Yu Y."/>
            <person name="Kim H.R."/>
            <person name="Rambo T."/>
            <person name="Currie J."/>
            <person name="Collura K."/>
            <person name="Luo M."/>
            <person name="Yang T."/>
            <person name="Ammiraju J.S.S."/>
            <person name="Engler F."/>
            <person name="Soderlund C."/>
            <person name="Wing R.A."/>
            <person name="Palmer L.E."/>
            <person name="de la Bastide M."/>
            <person name="Spiegel L."/>
            <person name="Nascimento L."/>
            <person name="Zutavern T."/>
            <person name="O'Shaughnessy A."/>
            <person name="Dike S."/>
            <person name="Dedhia N."/>
            <person name="Preston R."/>
            <person name="Balija V."/>
            <person name="McCombie W.R."/>
            <person name="Chow T."/>
            <person name="Chen H."/>
            <person name="Chung M."/>
            <person name="Chen C."/>
            <person name="Shaw J."/>
            <person name="Wu H."/>
            <person name="Hsiao K."/>
            <person name="Chao Y."/>
            <person name="Chu M."/>
            <person name="Cheng C."/>
            <person name="Hour A."/>
            <person name="Lee P."/>
            <person name="Lin S."/>
            <person name="Lin Y."/>
            <person name="Liou J."/>
            <person name="Liu S."/>
            <person name="Hsing Y."/>
            <person name="Raghuvanshi S."/>
            <person name="Mohanty A."/>
            <person name="Bharti A.K."/>
            <person name="Gaur A."/>
            <person name="Gupta V."/>
            <person name="Kumar D."/>
            <person name="Ravi V."/>
            <person name="Vij S."/>
            <person name="Kapur A."/>
            <person name="Khurana P."/>
            <person name="Khurana P."/>
            <person name="Khurana J.P."/>
            <person name="Tyagi A.K."/>
            <person name="Gaikwad K."/>
            <person name="Singh A."/>
            <person name="Dalal V."/>
            <person name="Srivastava S."/>
            <person name="Dixit A."/>
            <person name="Pal A.K."/>
            <person name="Ghazi I.A."/>
            <person name="Yadav M."/>
            <person name="Pandit A."/>
            <person name="Bhargava A."/>
            <person name="Sureshbabu K."/>
            <person name="Batra K."/>
            <person name="Sharma T.R."/>
            <person name="Mohapatra T."/>
            <person name="Singh N.K."/>
            <person name="Messing J."/>
            <person name="Nelson A.B."/>
            <person name="Fuks G."/>
            <person name="Kavchok S."/>
            <person name="Keizer G."/>
            <person name="Linton E."/>
            <person name="Llaca V."/>
            <person name="Song R."/>
            <person name="Tanyolac B."/>
            <person name="Young S."/>
            <person name="Ho-Il K."/>
            <person name="Hahn J.H."/>
            <person name="Sangsakoo G."/>
            <person name="Vanavichit A."/>
            <person name="de Mattos Luiz.A.T."/>
            <person name="Zimmer P.D."/>
            <person name="Malone G."/>
            <person name="Dellagostin O."/>
            <person name="de Oliveira A.C."/>
            <person name="Bevan M."/>
            <person name="Bancroft I."/>
            <person name="Minx P."/>
            <person name="Cordum H."/>
            <person name="Wilson R."/>
            <person name="Cheng Z."/>
            <person name="Jin W."/>
            <person name="Jiang J."/>
            <person name="Leong S.A."/>
            <person name="Iwama H."/>
            <person name="Gojobori T."/>
            <person name="Itoh T."/>
            <person name="Niimura Y."/>
            <person name="Fujii Y."/>
            <person name="Habara T."/>
            <person name="Sakai H."/>
            <person name="Sato Y."/>
            <person name="Wilson G."/>
            <person name="Kumar K."/>
            <person name="McCouch S."/>
            <person name="Juretic N."/>
            <person name="Hoen D."/>
            <person name="Wright S."/>
            <person name="Bruskiewich R."/>
            <person name="Bureau T."/>
            <person name="Miyao A."/>
            <person name="Hirochika H."/>
            <person name="Nishikawa T."/>
            <person name="Kadowaki K."/>
            <person name="Sugiura M."/>
            <person name="Burr B."/>
            <person name="Sasaki T."/>
        </authorList>
    </citation>
    <scope>NUCLEOTIDE SEQUENCE [LARGE SCALE GENOMIC DNA]</scope>
    <source>
        <strain evidence="3">cv. Nipponbare</strain>
    </source>
</reference>
<dbReference type="Proteomes" id="UP000000763">
    <property type="component" value="Chromosome 10"/>
</dbReference>
<proteinExistence type="predicted"/>
<accession>Q7G3L8</accession>
<keyword evidence="1" id="KW-0732">Signal</keyword>
<evidence type="ECO:0000313" key="2">
    <source>
        <dbReference type="EMBL" id="AAN05368.1"/>
    </source>
</evidence>
<dbReference type="AlphaFoldDB" id="Q7G3L8"/>
<organism evidence="2 3">
    <name type="scientific">Oryza sativa subsp. japonica</name>
    <name type="common">Rice</name>
    <dbReference type="NCBI Taxonomy" id="39947"/>
    <lineage>
        <taxon>Eukaryota</taxon>
        <taxon>Viridiplantae</taxon>
        <taxon>Streptophyta</taxon>
        <taxon>Embryophyta</taxon>
        <taxon>Tracheophyta</taxon>
        <taxon>Spermatophyta</taxon>
        <taxon>Magnoliopsida</taxon>
        <taxon>Liliopsida</taxon>
        <taxon>Poales</taxon>
        <taxon>Poaceae</taxon>
        <taxon>BOP clade</taxon>
        <taxon>Oryzoideae</taxon>
        <taxon>Oryzeae</taxon>
        <taxon>Oryzinae</taxon>
        <taxon>Oryza</taxon>
        <taxon>Oryza sativa</taxon>
    </lineage>
</organism>
<reference evidence="3" key="2">
    <citation type="journal article" date="2008" name="Nucleic Acids Res.">
        <title>The rice annotation project database (RAP-DB): 2008 update.</title>
        <authorList>
            <consortium name="The rice annotation project (RAP)"/>
        </authorList>
    </citation>
    <scope>GENOME REANNOTATION</scope>
    <source>
        <strain evidence="3">cv. Nipponbare</strain>
    </source>
</reference>